<evidence type="ECO:0000259" key="1">
    <source>
        <dbReference type="PROSITE" id="PS50234"/>
    </source>
</evidence>
<dbReference type="PANTHER" id="PTHR24020">
    <property type="entry name" value="COLLAGEN ALPHA"/>
    <property type="match status" value="1"/>
</dbReference>
<name>A0A8S3S0Z0_MYTED</name>
<evidence type="ECO:0000313" key="3">
    <source>
        <dbReference type="Proteomes" id="UP000683360"/>
    </source>
</evidence>
<dbReference type="InterPro" id="IPR036465">
    <property type="entry name" value="vWFA_dom_sf"/>
</dbReference>
<dbReference type="InterPro" id="IPR050525">
    <property type="entry name" value="ECM_Assembly_Org"/>
</dbReference>
<comment type="caution">
    <text evidence="2">The sequence shown here is derived from an EMBL/GenBank/DDBJ whole genome shotgun (WGS) entry which is preliminary data.</text>
</comment>
<dbReference type="AlphaFoldDB" id="A0A8S3S0Z0"/>
<reference evidence="2" key="1">
    <citation type="submission" date="2021-03" db="EMBL/GenBank/DDBJ databases">
        <authorList>
            <person name="Bekaert M."/>
        </authorList>
    </citation>
    <scope>NUCLEOTIDE SEQUENCE</scope>
</reference>
<dbReference type="OrthoDB" id="5964156at2759"/>
<gene>
    <name evidence="2" type="ORF">MEDL_29317</name>
</gene>
<dbReference type="InterPro" id="IPR002035">
    <property type="entry name" value="VWF_A"/>
</dbReference>
<proteinExistence type="predicted"/>
<dbReference type="EMBL" id="CAJPWZ010001447">
    <property type="protein sequence ID" value="CAG2215535.1"/>
    <property type="molecule type" value="Genomic_DNA"/>
</dbReference>
<evidence type="ECO:0000313" key="2">
    <source>
        <dbReference type="EMBL" id="CAG2215535.1"/>
    </source>
</evidence>
<sequence length="172" mass="19018">MCPRPDPFNVNNNKGYNRAALIKFSSYVNKEFDFAAMKNLADLQASIKAIRYRGGSTCTGNALEKAIQMFTPSKGARSGTRHEVLILTDGHSNCGKHLSTVLPRLHAKATVFGLMIGRHSSSGKQELTSYVSKPKPNHLFAVDNYQDLKQLVTLIKAQIVSFEIPENIIELP</sequence>
<accession>A0A8S3S0Z0</accession>
<feature type="domain" description="VWFA" evidence="1">
    <location>
        <begin position="6"/>
        <end position="155"/>
    </location>
</feature>
<organism evidence="2 3">
    <name type="scientific">Mytilus edulis</name>
    <name type="common">Blue mussel</name>
    <dbReference type="NCBI Taxonomy" id="6550"/>
    <lineage>
        <taxon>Eukaryota</taxon>
        <taxon>Metazoa</taxon>
        <taxon>Spiralia</taxon>
        <taxon>Lophotrochozoa</taxon>
        <taxon>Mollusca</taxon>
        <taxon>Bivalvia</taxon>
        <taxon>Autobranchia</taxon>
        <taxon>Pteriomorphia</taxon>
        <taxon>Mytilida</taxon>
        <taxon>Mytiloidea</taxon>
        <taxon>Mytilidae</taxon>
        <taxon>Mytilinae</taxon>
        <taxon>Mytilus</taxon>
    </lineage>
</organism>
<dbReference type="PANTHER" id="PTHR24020:SF20">
    <property type="entry name" value="PH DOMAIN-CONTAINING PROTEIN"/>
    <property type="match status" value="1"/>
</dbReference>
<dbReference type="Pfam" id="PF00092">
    <property type="entry name" value="VWA"/>
    <property type="match status" value="1"/>
</dbReference>
<dbReference type="SUPFAM" id="SSF53300">
    <property type="entry name" value="vWA-like"/>
    <property type="match status" value="1"/>
</dbReference>
<dbReference type="PROSITE" id="PS50234">
    <property type="entry name" value="VWFA"/>
    <property type="match status" value="1"/>
</dbReference>
<dbReference type="Gene3D" id="3.40.50.410">
    <property type="entry name" value="von Willebrand factor, type A domain"/>
    <property type="match status" value="1"/>
</dbReference>
<keyword evidence="3" id="KW-1185">Reference proteome</keyword>
<protein>
    <submittedName>
        <fullName evidence="2">COL12A</fullName>
    </submittedName>
</protein>
<dbReference type="Proteomes" id="UP000683360">
    <property type="component" value="Unassembled WGS sequence"/>
</dbReference>